<name>A0A2P8FCP7_9BACT</name>
<feature type="domain" description="SnoaL-like" evidence="1">
    <location>
        <begin position="21"/>
        <end position="126"/>
    </location>
</feature>
<dbReference type="EMBL" id="PYAS01000026">
    <property type="protein sequence ID" value="PSL19511.1"/>
    <property type="molecule type" value="Genomic_DNA"/>
</dbReference>
<comment type="caution">
    <text evidence="2">The sequence shown here is derived from an EMBL/GenBank/DDBJ whole genome shotgun (WGS) entry which is preliminary data.</text>
</comment>
<dbReference type="Gene3D" id="3.10.450.50">
    <property type="match status" value="1"/>
</dbReference>
<sequence length="141" mass="15645">MTQSNNDIPTNSAELNKQIVLQAYASLKAGNVAGYFDAMADNITLTYFGNHLFTGTYRGKKDILDNYVPVLLNRLEGPIKITVTNAIAEGDQVFVEAQGESKTKDGLDYNNLYGIVLRLKDGKITQVREYMDTELVKTIFG</sequence>
<keyword evidence="3" id="KW-1185">Reference proteome</keyword>
<dbReference type="PANTHER" id="PTHR41252:SF1">
    <property type="entry name" value="BLR2505 PROTEIN"/>
    <property type="match status" value="1"/>
</dbReference>
<dbReference type="SUPFAM" id="SSF54427">
    <property type="entry name" value="NTF2-like"/>
    <property type="match status" value="1"/>
</dbReference>
<proteinExistence type="predicted"/>
<dbReference type="OrthoDB" id="6657864at2"/>
<dbReference type="AlphaFoldDB" id="A0A2P8FCP7"/>
<dbReference type="PANTHER" id="PTHR41252">
    <property type="entry name" value="BLR2505 PROTEIN"/>
    <property type="match status" value="1"/>
</dbReference>
<dbReference type="Proteomes" id="UP000241964">
    <property type="component" value="Unassembled WGS sequence"/>
</dbReference>
<evidence type="ECO:0000259" key="1">
    <source>
        <dbReference type="Pfam" id="PF12680"/>
    </source>
</evidence>
<dbReference type="Pfam" id="PF12680">
    <property type="entry name" value="SnoaL_2"/>
    <property type="match status" value="1"/>
</dbReference>
<dbReference type="RefSeq" id="WP_106599525.1">
    <property type="nucleotide sequence ID" value="NZ_PYAS01000026.1"/>
</dbReference>
<gene>
    <name evidence="2" type="ORF">CLV60_12629</name>
</gene>
<evidence type="ECO:0000313" key="3">
    <source>
        <dbReference type="Proteomes" id="UP000241964"/>
    </source>
</evidence>
<reference evidence="2 3" key="1">
    <citation type="submission" date="2018-03" db="EMBL/GenBank/DDBJ databases">
        <title>Genomic Encyclopedia of Archaeal and Bacterial Type Strains, Phase II (KMG-II): from individual species to whole genera.</title>
        <authorList>
            <person name="Goeker M."/>
        </authorList>
    </citation>
    <scope>NUCLEOTIDE SEQUENCE [LARGE SCALE GENOMIC DNA]</scope>
    <source>
        <strain evidence="2 3">DSM 29057</strain>
    </source>
</reference>
<organism evidence="2 3">
    <name type="scientific">Dyadobacter jiangsuensis</name>
    <dbReference type="NCBI Taxonomy" id="1591085"/>
    <lineage>
        <taxon>Bacteria</taxon>
        <taxon>Pseudomonadati</taxon>
        <taxon>Bacteroidota</taxon>
        <taxon>Cytophagia</taxon>
        <taxon>Cytophagales</taxon>
        <taxon>Spirosomataceae</taxon>
        <taxon>Dyadobacter</taxon>
    </lineage>
</organism>
<dbReference type="InterPro" id="IPR037401">
    <property type="entry name" value="SnoaL-like"/>
</dbReference>
<evidence type="ECO:0000313" key="2">
    <source>
        <dbReference type="EMBL" id="PSL19511.1"/>
    </source>
</evidence>
<accession>A0A2P8FCP7</accession>
<protein>
    <recommendedName>
        <fullName evidence="1">SnoaL-like domain-containing protein</fullName>
    </recommendedName>
</protein>
<dbReference type="InterPro" id="IPR032710">
    <property type="entry name" value="NTF2-like_dom_sf"/>
</dbReference>